<feature type="region of interest" description="Disordered" evidence="1">
    <location>
        <begin position="1"/>
        <end position="21"/>
    </location>
</feature>
<evidence type="ECO:0000313" key="3">
    <source>
        <dbReference type="Proteomes" id="UP001497516"/>
    </source>
</evidence>
<sequence>MQAKIQAMGKNHAQSKQVTADETELYDETELMVMAEKISEMTKGQAKLIKGHGVIMGKLDQLRETIFQEWKEARVEKSINALKDTLIELFGRITRSKPSETAADAPTTVSRIKGLLPEPKRKSSLGNGQQSQEDDMEDLFLKKVVARRDEEAATGGWGSMHRTCLGIQTGRPKAG</sequence>
<feature type="region of interest" description="Disordered" evidence="1">
    <location>
        <begin position="151"/>
        <end position="175"/>
    </location>
</feature>
<gene>
    <name evidence="2" type="ORF">LTRI10_LOCUS29814</name>
</gene>
<reference evidence="2 3" key="1">
    <citation type="submission" date="2024-04" db="EMBL/GenBank/DDBJ databases">
        <authorList>
            <person name="Fracassetti M."/>
        </authorList>
    </citation>
    <scope>NUCLEOTIDE SEQUENCE [LARGE SCALE GENOMIC DNA]</scope>
</reference>
<feature type="region of interest" description="Disordered" evidence="1">
    <location>
        <begin position="97"/>
        <end position="139"/>
    </location>
</feature>
<name>A0AAV2ET70_9ROSI</name>
<accession>A0AAV2ET70</accession>
<keyword evidence="3" id="KW-1185">Reference proteome</keyword>
<dbReference type="Proteomes" id="UP001497516">
    <property type="component" value="Chromosome 5"/>
</dbReference>
<organism evidence="2 3">
    <name type="scientific">Linum trigynum</name>
    <dbReference type="NCBI Taxonomy" id="586398"/>
    <lineage>
        <taxon>Eukaryota</taxon>
        <taxon>Viridiplantae</taxon>
        <taxon>Streptophyta</taxon>
        <taxon>Embryophyta</taxon>
        <taxon>Tracheophyta</taxon>
        <taxon>Spermatophyta</taxon>
        <taxon>Magnoliopsida</taxon>
        <taxon>eudicotyledons</taxon>
        <taxon>Gunneridae</taxon>
        <taxon>Pentapetalae</taxon>
        <taxon>rosids</taxon>
        <taxon>fabids</taxon>
        <taxon>Malpighiales</taxon>
        <taxon>Linaceae</taxon>
        <taxon>Linum</taxon>
    </lineage>
</organism>
<evidence type="ECO:0000256" key="1">
    <source>
        <dbReference type="SAM" id="MobiDB-lite"/>
    </source>
</evidence>
<proteinExistence type="predicted"/>
<dbReference type="EMBL" id="OZ034818">
    <property type="protein sequence ID" value="CAL1388918.1"/>
    <property type="molecule type" value="Genomic_DNA"/>
</dbReference>
<dbReference type="AlphaFoldDB" id="A0AAV2ET70"/>
<evidence type="ECO:0000313" key="2">
    <source>
        <dbReference type="EMBL" id="CAL1388918.1"/>
    </source>
</evidence>
<protein>
    <submittedName>
        <fullName evidence="2">Uncharacterized protein</fullName>
    </submittedName>
</protein>